<evidence type="ECO:0000313" key="6">
    <source>
        <dbReference type="EMBL" id="HIQ95072.1"/>
    </source>
</evidence>
<evidence type="ECO:0000259" key="5">
    <source>
        <dbReference type="Pfam" id="PF25137"/>
    </source>
</evidence>
<dbReference type="InterPro" id="IPR039697">
    <property type="entry name" value="Alcohol_dehydrogenase_Fe"/>
</dbReference>
<dbReference type="SUPFAM" id="SSF56796">
    <property type="entry name" value="Dehydroquinate synthase-like"/>
    <property type="match status" value="1"/>
</dbReference>
<evidence type="ECO:0000313" key="7">
    <source>
        <dbReference type="Proteomes" id="UP000886886"/>
    </source>
</evidence>
<dbReference type="GO" id="GO:0046872">
    <property type="term" value="F:metal ion binding"/>
    <property type="evidence" value="ECO:0007669"/>
    <property type="project" value="InterPro"/>
</dbReference>
<accession>A0A9D0ZSA7</accession>
<evidence type="ECO:0000256" key="1">
    <source>
        <dbReference type="ARBA" id="ARBA00007358"/>
    </source>
</evidence>
<reference evidence="6" key="2">
    <citation type="journal article" date="2021" name="PeerJ">
        <title>Extensive microbial diversity within the chicken gut microbiome revealed by metagenomics and culture.</title>
        <authorList>
            <person name="Gilroy R."/>
            <person name="Ravi A."/>
            <person name="Getino M."/>
            <person name="Pursley I."/>
            <person name="Horton D.L."/>
            <person name="Alikhan N.F."/>
            <person name="Baker D."/>
            <person name="Gharbi K."/>
            <person name="Hall N."/>
            <person name="Watson M."/>
            <person name="Adriaenssens E.M."/>
            <person name="Foster-Nyarko E."/>
            <person name="Jarju S."/>
            <person name="Secka A."/>
            <person name="Antonio M."/>
            <person name="Oren A."/>
            <person name="Chaudhuri R.R."/>
            <person name="La Ragione R."/>
            <person name="Hildebrand F."/>
            <person name="Pallen M.J."/>
        </authorList>
    </citation>
    <scope>NUCLEOTIDE SEQUENCE</scope>
    <source>
        <strain evidence="6">ChiSjej3B21-11622</strain>
    </source>
</reference>
<evidence type="ECO:0000256" key="2">
    <source>
        <dbReference type="ARBA" id="ARBA00023002"/>
    </source>
</evidence>
<dbReference type="Proteomes" id="UP000886886">
    <property type="component" value="Unassembled WGS sequence"/>
</dbReference>
<name>A0A9D0ZSA7_9FIRM</name>
<proteinExistence type="inferred from homology"/>
<dbReference type="InterPro" id="IPR018211">
    <property type="entry name" value="ADH_Fe_CS"/>
</dbReference>
<dbReference type="FunFam" id="3.40.50.1970:FF:000003">
    <property type="entry name" value="Alcohol dehydrogenase, iron-containing"/>
    <property type="match status" value="1"/>
</dbReference>
<dbReference type="CDD" id="cd14865">
    <property type="entry name" value="Fe-ADH-like"/>
    <property type="match status" value="1"/>
</dbReference>
<dbReference type="PROSITE" id="PS00913">
    <property type="entry name" value="ADH_IRON_1"/>
    <property type="match status" value="1"/>
</dbReference>
<dbReference type="Pfam" id="PF25137">
    <property type="entry name" value="ADH_Fe_C"/>
    <property type="match status" value="1"/>
</dbReference>
<reference evidence="6" key="1">
    <citation type="submission" date="2020-10" db="EMBL/GenBank/DDBJ databases">
        <authorList>
            <person name="Gilroy R."/>
        </authorList>
    </citation>
    <scope>NUCLEOTIDE SEQUENCE</scope>
    <source>
        <strain evidence="6">ChiSjej3B21-11622</strain>
    </source>
</reference>
<comment type="caution">
    <text evidence="6">The sequence shown here is derived from an EMBL/GenBank/DDBJ whole genome shotgun (WGS) entry which is preliminary data.</text>
</comment>
<dbReference type="PANTHER" id="PTHR11496:SF102">
    <property type="entry name" value="ALCOHOL DEHYDROGENASE 4"/>
    <property type="match status" value="1"/>
</dbReference>
<organism evidence="6 7">
    <name type="scientific">Candidatus Limivivens merdigallinarum</name>
    <dbReference type="NCBI Taxonomy" id="2840859"/>
    <lineage>
        <taxon>Bacteria</taxon>
        <taxon>Bacillati</taxon>
        <taxon>Bacillota</taxon>
        <taxon>Clostridia</taxon>
        <taxon>Lachnospirales</taxon>
        <taxon>Lachnospiraceae</taxon>
        <taxon>Lachnospiraceae incertae sedis</taxon>
        <taxon>Candidatus Limivivens</taxon>
    </lineage>
</organism>
<dbReference type="FunFam" id="1.20.1090.10:FF:000001">
    <property type="entry name" value="Aldehyde-alcohol dehydrogenase"/>
    <property type="match status" value="1"/>
</dbReference>
<dbReference type="GO" id="GO:0004022">
    <property type="term" value="F:alcohol dehydrogenase (NAD+) activity"/>
    <property type="evidence" value="ECO:0007669"/>
    <property type="project" value="UniProtKB-ARBA"/>
</dbReference>
<dbReference type="PANTHER" id="PTHR11496">
    <property type="entry name" value="ALCOHOL DEHYDROGENASE"/>
    <property type="match status" value="1"/>
</dbReference>
<feature type="domain" description="Fe-containing alcohol dehydrogenase-like C-terminal" evidence="5">
    <location>
        <begin position="192"/>
        <end position="393"/>
    </location>
</feature>
<dbReference type="InterPro" id="IPR056798">
    <property type="entry name" value="ADH_Fe_C"/>
</dbReference>
<dbReference type="InterPro" id="IPR001670">
    <property type="entry name" value="ADH_Fe/GldA"/>
</dbReference>
<protein>
    <submittedName>
        <fullName evidence="6">Iron-containing alcohol dehydrogenase</fullName>
    </submittedName>
</protein>
<dbReference type="Gene3D" id="3.40.50.1970">
    <property type="match status" value="1"/>
</dbReference>
<keyword evidence="3" id="KW-0520">NAD</keyword>
<dbReference type="PROSITE" id="PS00060">
    <property type="entry name" value="ADH_IRON_2"/>
    <property type="match status" value="1"/>
</dbReference>
<dbReference type="Pfam" id="PF00465">
    <property type="entry name" value="Fe-ADH"/>
    <property type="match status" value="1"/>
</dbReference>
<dbReference type="Gene3D" id="1.20.1090.10">
    <property type="entry name" value="Dehydroquinate synthase-like - alpha domain"/>
    <property type="match status" value="1"/>
</dbReference>
<keyword evidence="2" id="KW-0560">Oxidoreductase</keyword>
<evidence type="ECO:0000259" key="4">
    <source>
        <dbReference type="Pfam" id="PF00465"/>
    </source>
</evidence>
<gene>
    <name evidence="6" type="ORF">IAB26_00770</name>
</gene>
<sequence length="395" mass="42704">MDSYYEFQSSAKILSGSNALENIPSELENLNVKRPILLSDGVLSKIGTLQIVEEALNVGGIEPAYIVTDIPADSSSEVVNRIARIYHSYRCDGIIAVGGGSVIDTAKGVRMLLSQDVTDIMELMGCEGIPRGHMIPFLIVPTTSGTGSESTLVAVIKDKQRKIKMEFISYYLQPDVAILDPRMTRTLPPRMTASTGMDALCHAIEAYSCLQKNPLSDAHATAAIAMIRENLFRAVRHGHNDQARLAMANASLMAGAAFSNSMVGIVHAIGHALGGVCHVPHGDAMSVLLPVCMAYNLDTCGEDYGKLLLYLGGDELYASTPREKRAKKSISIVRKMCLELNRICGLPLTLQDLRVNPADFGQVAETALNDGAMIVNPKKADKKDVLRILDKAYGK</sequence>
<comment type="similarity">
    <text evidence="1">Belongs to the iron-containing alcohol dehydrogenase family.</text>
</comment>
<feature type="domain" description="Alcohol dehydrogenase iron-type/glycerol dehydrogenase GldA" evidence="4">
    <location>
        <begin position="11"/>
        <end position="181"/>
    </location>
</feature>
<evidence type="ECO:0000256" key="3">
    <source>
        <dbReference type="ARBA" id="ARBA00023027"/>
    </source>
</evidence>
<dbReference type="AlphaFoldDB" id="A0A9D0ZSA7"/>
<dbReference type="EMBL" id="DVFT01000012">
    <property type="protein sequence ID" value="HIQ95072.1"/>
    <property type="molecule type" value="Genomic_DNA"/>
</dbReference>